<keyword evidence="2" id="KW-1003">Cell membrane</keyword>
<dbReference type="EMBL" id="NEVL01000003">
    <property type="protein sequence ID" value="OZI36347.1"/>
    <property type="molecule type" value="Genomic_DNA"/>
</dbReference>
<protein>
    <submittedName>
        <fullName evidence="8">Pilus assembly protein</fullName>
    </submittedName>
</protein>
<evidence type="ECO:0000256" key="1">
    <source>
        <dbReference type="ARBA" id="ARBA00004651"/>
    </source>
</evidence>
<name>A0A261SH78_9BORD</name>
<feature type="transmembrane region" description="Helical" evidence="6">
    <location>
        <begin position="255"/>
        <end position="274"/>
    </location>
</feature>
<feature type="transmembrane region" description="Helical" evidence="6">
    <location>
        <begin position="56"/>
        <end position="89"/>
    </location>
</feature>
<dbReference type="Gene3D" id="1.20.81.30">
    <property type="entry name" value="Type II secretion system (T2SS), domain F"/>
    <property type="match status" value="1"/>
</dbReference>
<dbReference type="PANTHER" id="PTHR35007">
    <property type="entry name" value="INTEGRAL MEMBRANE PROTEIN-RELATED"/>
    <property type="match status" value="1"/>
</dbReference>
<evidence type="ECO:0000256" key="2">
    <source>
        <dbReference type="ARBA" id="ARBA00022475"/>
    </source>
</evidence>
<evidence type="ECO:0000256" key="4">
    <source>
        <dbReference type="ARBA" id="ARBA00022989"/>
    </source>
</evidence>
<evidence type="ECO:0000256" key="6">
    <source>
        <dbReference type="SAM" id="Phobius"/>
    </source>
</evidence>
<evidence type="ECO:0000313" key="9">
    <source>
        <dbReference type="Proteomes" id="UP000217005"/>
    </source>
</evidence>
<dbReference type="RefSeq" id="WP_094827153.1">
    <property type="nucleotide sequence ID" value="NZ_NEVL01000003.1"/>
</dbReference>
<evidence type="ECO:0000256" key="5">
    <source>
        <dbReference type="ARBA" id="ARBA00023136"/>
    </source>
</evidence>
<dbReference type="Pfam" id="PF00482">
    <property type="entry name" value="T2SSF"/>
    <property type="match status" value="1"/>
</dbReference>
<reference evidence="8 9" key="1">
    <citation type="submission" date="2017-05" db="EMBL/GenBank/DDBJ databases">
        <title>Complete and WGS of Bordetella genogroups.</title>
        <authorList>
            <person name="Spilker T."/>
            <person name="LiPuma J."/>
        </authorList>
    </citation>
    <scope>NUCLEOTIDE SEQUENCE [LARGE SCALE GENOMIC DNA]</scope>
    <source>
        <strain evidence="8 9">AU17610</strain>
    </source>
</reference>
<comment type="caution">
    <text evidence="8">The sequence shown here is derived from an EMBL/GenBank/DDBJ whole genome shotgun (WGS) entry which is preliminary data.</text>
</comment>
<proteinExistence type="predicted"/>
<dbReference type="InterPro" id="IPR042094">
    <property type="entry name" value="T2SS_GspF_sf"/>
</dbReference>
<comment type="subcellular location">
    <subcellularLocation>
        <location evidence="1">Cell membrane</location>
        <topology evidence="1">Multi-pass membrane protein</topology>
    </subcellularLocation>
</comment>
<sequence>MWSWLAVVGALLAAGGLAWQASVWVGPAAQQYRATYTRSAGLGLAELFLFIDPARLFGVALLFAALSALLVLILTGDAMMAVAGGAIAVHVPHRLLRRLRARRVQRFEHQLPGALLSLAGALRAGASLSQGLRHLAELSERPVSQEFGLMLREQRLGVTFDEALQRLRHRMPTDAVLLVTAALRVASASGGNLAETLDNIAQTLRLRQQLQGKLRALTAQGRMQAGLLAGMPVLVGFALYQLQPEEIAPLWQTPGGWAVLGVMLVLEAVGLHLIRRILQIRA</sequence>
<evidence type="ECO:0000313" key="8">
    <source>
        <dbReference type="EMBL" id="OZI36347.1"/>
    </source>
</evidence>
<dbReference type="Proteomes" id="UP000217005">
    <property type="component" value="Unassembled WGS sequence"/>
</dbReference>
<keyword evidence="4 6" id="KW-1133">Transmembrane helix</keyword>
<dbReference type="OrthoDB" id="597333at2"/>
<feature type="transmembrane region" description="Helical" evidence="6">
    <location>
        <begin position="225"/>
        <end position="243"/>
    </location>
</feature>
<evidence type="ECO:0000259" key="7">
    <source>
        <dbReference type="Pfam" id="PF00482"/>
    </source>
</evidence>
<evidence type="ECO:0000256" key="3">
    <source>
        <dbReference type="ARBA" id="ARBA00022692"/>
    </source>
</evidence>
<dbReference type="InterPro" id="IPR018076">
    <property type="entry name" value="T2SS_GspF_dom"/>
</dbReference>
<keyword evidence="3 6" id="KW-0812">Transmembrane</keyword>
<organism evidence="8 9">
    <name type="scientific">Bordetella genomosp. 1</name>
    <dbReference type="NCBI Taxonomy" id="1395607"/>
    <lineage>
        <taxon>Bacteria</taxon>
        <taxon>Pseudomonadati</taxon>
        <taxon>Pseudomonadota</taxon>
        <taxon>Betaproteobacteria</taxon>
        <taxon>Burkholderiales</taxon>
        <taxon>Alcaligenaceae</taxon>
        <taxon>Bordetella</taxon>
    </lineage>
</organism>
<dbReference type="GO" id="GO:0005886">
    <property type="term" value="C:plasma membrane"/>
    <property type="evidence" value="ECO:0007669"/>
    <property type="project" value="UniProtKB-SubCell"/>
</dbReference>
<feature type="domain" description="Type II secretion system protein GspF" evidence="7">
    <location>
        <begin position="115"/>
        <end position="237"/>
    </location>
</feature>
<dbReference type="AlphaFoldDB" id="A0A261SH78"/>
<dbReference type="PANTHER" id="PTHR35007:SF1">
    <property type="entry name" value="PILUS ASSEMBLY PROTEIN"/>
    <property type="match status" value="1"/>
</dbReference>
<keyword evidence="5 6" id="KW-0472">Membrane</keyword>
<accession>A0A261SH78</accession>
<gene>
    <name evidence="8" type="ORF">CEG14_15190</name>
</gene>